<dbReference type="SUPFAM" id="SSF46785">
    <property type="entry name" value="Winged helix' DNA-binding domain"/>
    <property type="match status" value="1"/>
</dbReference>
<dbReference type="Proteomes" id="UP000095552">
    <property type="component" value="Unassembled WGS sequence"/>
</dbReference>
<evidence type="ECO:0000313" key="2">
    <source>
        <dbReference type="EMBL" id="OEK06475.1"/>
    </source>
</evidence>
<comment type="caution">
    <text evidence="2">The sequence shown here is derived from an EMBL/GenBank/DDBJ whole genome shotgun (WGS) entry which is preliminary data.</text>
</comment>
<dbReference type="AlphaFoldDB" id="A0A1E5T519"/>
<evidence type="ECO:0000313" key="3">
    <source>
        <dbReference type="Proteomes" id="UP000095552"/>
    </source>
</evidence>
<gene>
    <name evidence="2" type="ORF">BFP71_02010</name>
</gene>
<evidence type="ECO:0000259" key="1">
    <source>
        <dbReference type="Pfam" id="PF03551"/>
    </source>
</evidence>
<name>A0A1E5T519_9BACT</name>
<accession>A0A1E5T519</accession>
<keyword evidence="3" id="KW-1185">Reference proteome</keyword>
<sequence>MKGTYLGEFEEIVLLTIGVLQDDAYGVAIKLEIEARTSRTPSIGALHSALSRLEDKGFIASKEGGATQARGGRRKRFYTITAAGKSTLVKANRLRNELFNLIPNLSTEGLN</sequence>
<dbReference type="STRING" id="1563681.BFP71_02010"/>
<feature type="domain" description="Transcription regulator PadR N-terminal" evidence="1">
    <location>
        <begin position="20"/>
        <end position="88"/>
    </location>
</feature>
<dbReference type="EMBL" id="MDGQ01000003">
    <property type="protein sequence ID" value="OEK06475.1"/>
    <property type="molecule type" value="Genomic_DNA"/>
</dbReference>
<dbReference type="InterPro" id="IPR036390">
    <property type="entry name" value="WH_DNA-bd_sf"/>
</dbReference>
<dbReference type="Pfam" id="PF03551">
    <property type="entry name" value="PadR"/>
    <property type="match status" value="1"/>
</dbReference>
<proteinExistence type="predicted"/>
<reference evidence="2 3" key="1">
    <citation type="submission" date="2016-08" db="EMBL/GenBank/DDBJ databases">
        <title>Draft genome of Fabibacter sp. strain SK-8.</title>
        <authorList>
            <person name="Wong S.-K."/>
            <person name="Hamasaki K."/>
            <person name="Yoshizawa S."/>
        </authorList>
    </citation>
    <scope>NUCLEOTIDE SEQUENCE [LARGE SCALE GENOMIC DNA]</scope>
    <source>
        <strain evidence="2 3">SK-8</strain>
    </source>
</reference>
<dbReference type="Gene3D" id="1.10.10.10">
    <property type="entry name" value="Winged helix-like DNA-binding domain superfamily/Winged helix DNA-binding domain"/>
    <property type="match status" value="1"/>
</dbReference>
<dbReference type="InterPro" id="IPR005149">
    <property type="entry name" value="Tscrpt_reg_PadR_N"/>
</dbReference>
<dbReference type="OrthoDB" id="980957at2"/>
<dbReference type="RefSeq" id="WP_069833787.1">
    <property type="nucleotide sequence ID" value="NZ_MDGQ01000003.1"/>
</dbReference>
<dbReference type="InterPro" id="IPR036388">
    <property type="entry name" value="WH-like_DNA-bd_sf"/>
</dbReference>
<organism evidence="2 3">
    <name type="scientific">Roseivirga misakiensis</name>
    <dbReference type="NCBI Taxonomy" id="1563681"/>
    <lineage>
        <taxon>Bacteria</taxon>
        <taxon>Pseudomonadati</taxon>
        <taxon>Bacteroidota</taxon>
        <taxon>Cytophagia</taxon>
        <taxon>Cytophagales</taxon>
        <taxon>Roseivirgaceae</taxon>
        <taxon>Roseivirga</taxon>
    </lineage>
</organism>
<protein>
    <submittedName>
        <fullName evidence="2">PadR family transcriptional regulator</fullName>
    </submittedName>
</protein>